<dbReference type="SUPFAM" id="SSF69279">
    <property type="entry name" value="Phage tail proteins"/>
    <property type="match status" value="1"/>
</dbReference>
<evidence type="ECO:0000259" key="1">
    <source>
        <dbReference type="Pfam" id="PF04717"/>
    </source>
</evidence>
<dbReference type="EMBL" id="JBHSBN010000014">
    <property type="protein sequence ID" value="MFC4108198.1"/>
    <property type="molecule type" value="Genomic_DNA"/>
</dbReference>
<reference evidence="3" key="1">
    <citation type="journal article" date="2019" name="Int. J. Syst. Evol. Microbiol.">
        <title>The Global Catalogue of Microorganisms (GCM) 10K type strain sequencing project: providing services to taxonomists for standard genome sequencing and annotation.</title>
        <authorList>
            <consortium name="The Broad Institute Genomics Platform"/>
            <consortium name="The Broad Institute Genome Sequencing Center for Infectious Disease"/>
            <person name="Wu L."/>
            <person name="Ma J."/>
        </authorList>
    </citation>
    <scope>NUCLEOTIDE SEQUENCE [LARGE SCALE GENOMIC DNA]</scope>
    <source>
        <strain evidence="3">2902at01</strain>
    </source>
</reference>
<accession>A0ABV8KQ75</accession>
<gene>
    <name evidence="2" type="ORF">ACFOX0_19980</name>
</gene>
<sequence>MANEQFANSLLVEVGGGPLPAEIAALLTYAAVDDSRNLPDRFVLRYRDPDRSVLAKGGFAIGAPVKLSVQTSDPGGPAALLTGEVTALECELDATGTFTEVRGLDLAHRLLRGRRVAAYPGMSVPDIVRKVAQRAGLKAGRIDPVSGVGGEPEAQISQDNVSDWRFLHRLAELVGAQVMVLDGALHLRMPEPPAGAPDPSARATQDPLVLEVNRNLIALRAGVTATAQVPEVATRGWDQANKRAVSATATPRVPGAEGIGVDPANLGRKLGSPAYLVADPTLGTDAAVRAVAGALAGDLGGGCAEIEGVAKGNARLRAGAAVALANIGEPFQGKYVLTSTRHVFSEQAGYTTAFTVSGRSDRSLYGLTAGAGDPGRTADGLVPAVVSDVKDPKKLGRVRLTLPWLDGSYTTGWARVVQPGAGPDRGAVLLPEVGDEVLVGFTGGNLDAAYVLGGLHNGTDAPPKLDTEPVEGSGRIAARALVSRTGHRLELLEAGSGPDGVLLATGDRKFTLRLDRSGKQIEIVSDGKVRVSAQQGISMDAGNGPLELTGQKVTVTAKSDVSISGNGQASLKGNAGASVEGATVKVTGQGAAELTASGSVTVRGGVVRIN</sequence>
<dbReference type="RefSeq" id="WP_377548125.1">
    <property type="nucleotide sequence ID" value="NZ_JBHSBN010000014.1"/>
</dbReference>
<keyword evidence="3" id="KW-1185">Reference proteome</keyword>
<dbReference type="Gene3D" id="2.40.50.230">
    <property type="entry name" value="Gp5 N-terminal domain"/>
    <property type="match status" value="1"/>
</dbReference>
<dbReference type="InterPro" id="IPR047702">
    <property type="entry name" value="VgrG-rel"/>
</dbReference>
<organism evidence="2 3">
    <name type="scientific">Micromonospora zhanjiangensis</name>
    <dbReference type="NCBI Taxonomy" id="1522057"/>
    <lineage>
        <taxon>Bacteria</taxon>
        <taxon>Bacillati</taxon>
        <taxon>Actinomycetota</taxon>
        <taxon>Actinomycetes</taxon>
        <taxon>Micromonosporales</taxon>
        <taxon>Micromonosporaceae</taxon>
        <taxon>Micromonospora</taxon>
    </lineage>
</organism>
<feature type="domain" description="Gp5/Type VI secretion system Vgr protein OB-fold" evidence="1">
    <location>
        <begin position="383"/>
        <end position="456"/>
    </location>
</feature>
<evidence type="ECO:0000313" key="3">
    <source>
        <dbReference type="Proteomes" id="UP001595868"/>
    </source>
</evidence>
<protein>
    <submittedName>
        <fullName evidence="2">VgrG-related protein</fullName>
    </submittedName>
</protein>
<dbReference type="NCBIfam" id="NF033848">
    <property type="entry name" value="VgrG_rel"/>
    <property type="match status" value="1"/>
</dbReference>
<evidence type="ECO:0000313" key="2">
    <source>
        <dbReference type="EMBL" id="MFC4108198.1"/>
    </source>
</evidence>
<dbReference type="InterPro" id="IPR037026">
    <property type="entry name" value="Vgr_OB-fold_dom_sf"/>
</dbReference>
<proteinExistence type="predicted"/>
<dbReference type="Proteomes" id="UP001595868">
    <property type="component" value="Unassembled WGS sequence"/>
</dbReference>
<name>A0ABV8KQ75_9ACTN</name>
<dbReference type="InterPro" id="IPR006531">
    <property type="entry name" value="Gp5/Vgr_OB"/>
</dbReference>
<comment type="caution">
    <text evidence="2">The sequence shown here is derived from an EMBL/GenBank/DDBJ whole genome shotgun (WGS) entry which is preliminary data.</text>
</comment>
<dbReference type="SUPFAM" id="SSF69255">
    <property type="entry name" value="gp5 N-terminal domain-like"/>
    <property type="match status" value="1"/>
</dbReference>
<dbReference type="Pfam" id="PF04717">
    <property type="entry name" value="Phage_base_V"/>
    <property type="match status" value="1"/>
</dbReference>